<feature type="transmembrane region" description="Helical" evidence="7">
    <location>
        <begin position="36"/>
        <end position="58"/>
    </location>
</feature>
<evidence type="ECO:0000313" key="9">
    <source>
        <dbReference type="Proteomes" id="UP000217343"/>
    </source>
</evidence>
<evidence type="ECO:0000256" key="3">
    <source>
        <dbReference type="ARBA" id="ARBA00022475"/>
    </source>
</evidence>
<keyword evidence="3" id="KW-1003">Cell membrane</keyword>
<dbReference type="RefSeq" id="WP_013941720.1">
    <property type="nucleotide sequence ID" value="NZ_CP022203.1"/>
</dbReference>
<evidence type="ECO:0000256" key="4">
    <source>
        <dbReference type="ARBA" id="ARBA00022692"/>
    </source>
</evidence>
<gene>
    <name evidence="8" type="ORF">MYMAC_005051</name>
</gene>
<evidence type="ECO:0000256" key="6">
    <source>
        <dbReference type="ARBA" id="ARBA00023136"/>
    </source>
</evidence>
<dbReference type="InterPro" id="IPR051907">
    <property type="entry name" value="DoxX-like_oxidoreductase"/>
</dbReference>
<accession>A0A250K0Z5</accession>
<dbReference type="PANTHER" id="PTHR33452">
    <property type="entry name" value="OXIDOREDUCTASE CATD-RELATED"/>
    <property type="match status" value="1"/>
</dbReference>
<evidence type="ECO:0000256" key="2">
    <source>
        <dbReference type="ARBA" id="ARBA00006679"/>
    </source>
</evidence>
<dbReference type="AlphaFoldDB" id="A0A250K0Z5"/>
<organism evidence="8 9">
    <name type="scientific">Corallococcus macrosporus DSM 14697</name>
    <dbReference type="NCBI Taxonomy" id="1189310"/>
    <lineage>
        <taxon>Bacteria</taxon>
        <taxon>Pseudomonadati</taxon>
        <taxon>Myxococcota</taxon>
        <taxon>Myxococcia</taxon>
        <taxon>Myxococcales</taxon>
        <taxon>Cystobacterineae</taxon>
        <taxon>Myxococcaceae</taxon>
        <taxon>Corallococcus</taxon>
    </lineage>
</organism>
<evidence type="ECO:0000256" key="7">
    <source>
        <dbReference type="SAM" id="Phobius"/>
    </source>
</evidence>
<dbReference type="PANTHER" id="PTHR33452:SF1">
    <property type="entry name" value="INNER MEMBRANE PROTEIN YPHA-RELATED"/>
    <property type="match status" value="1"/>
</dbReference>
<reference evidence="8 9" key="1">
    <citation type="submission" date="2017-06" db="EMBL/GenBank/DDBJ databases">
        <title>Sequencing and comparative analysis of myxobacterial genomes.</title>
        <authorList>
            <person name="Rupp O."/>
            <person name="Goesmann A."/>
            <person name="Sogaard-Andersen L."/>
        </authorList>
    </citation>
    <scope>NUCLEOTIDE SEQUENCE [LARGE SCALE GENOMIC DNA]</scope>
    <source>
        <strain evidence="8 9">DSM 14697</strain>
    </source>
</reference>
<feature type="transmembrane region" description="Helical" evidence="7">
    <location>
        <begin position="6"/>
        <end position="24"/>
    </location>
</feature>
<dbReference type="Proteomes" id="UP000217343">
    <property type="component" value="Chromosome"/>
</dbReference>
<keyword evidence="6 7" id="KW-0472">Membrane</keyword>
<comment type="subcellular location">
    <subcellularLocation>
        <location evidence="1">Cell membrane</location>
        <topology evidence="1">Multi-pass membrane protein</topology>
    </subcellularLocation>
</comment>
<dbReference type="OrthoDB" id="5515215at2"/>
<dbReference type="EMBL" id="CP022203">
    <property type="protein sequence ID" value="ATB49407.1"/>
    <property type="molecule type" value="Genomic_DNA"/>
</dbReference>
<comment type="similarity">
    <text evidence="2">Belongs to the DoxX family.</text>
</comment>
<dbReference type="InterPro" id="IPR032808">
    <property type="entry name" value="DoxX"/>
</dbReference>
<name>A0A250K0Z5_9BACT</name>
<dbReference type="Pfam" id="PF07681">
    <property type="entry name" value="DoxX"/>
    <property type="match status" value="1"/>
</dbReference>
<feature type="transmembrane region" description="Helical" evidence="7">
    <location>
        <begin position="64"/>
        <end position="88"/>
    </location>
</feature>
<proteinExistence type="inferred from homology"/>
<dbReference type="GO" id="GO:0005886">
    <property type="term" value="C:plasma membrane"/>
    <property type="evidence" value="ECO:0007669"/>
    <property type="project" value="UniProtKB-SubCell"/>
</dbReference>
<feature type="transmembrane region" description="Helical" evidence="7">
    <location>
        <begin position="100"/>
        <end position="121"/>
    </location>
</feature>
<keyword evidence="5 7" id="KW-1133">Transmembrane helix</keyword>
<protein>
    <submittedName>
        <fullName evidence="8">Quinol oxidase</fullName>
    </submittedName>
</protein>
<sequence>MVGKSAVGLTLIRVVFGLSLALGHGLPKLTGDMSRFAAGVAQLGFPFPTFFAWCATLAEFLGGLLVAVGLFTRPAAAMAGFTMVVALYRHRADPFGRMELALLYLAVMAAIALIGAGPWSLDAKVRRRA</sequence>
<evidence type="ECO:0000256" key="1">
    <source>
        <dbReference type="ARBA" id="ARBA00004651"/>
    </source>
</evidence>
<keyword evidence="9" id="KW-1185">Reference proteome</keyword>
<evidence type="ECO:0000256" key="5">
    <source>
        <dbReference type="ARBA" id="ARBA00022989"/>
    </source>
</evidence>
<evidence type="ECO:0000313" key="8">
    <source>
        <dbReference type="EMBL" id="ATB49407.1"/>
    </source>
</evidence>
<keyword evidence="4 7" id="KW-0812">Transmembrane</keyword>
<dbReference type="KEGG" id="mmas:MYMAC_005051"/>